<gene>
    <name evidence="1" type="ORF">ATZ36_11630</name>
</gene>
<comment type="caution">
    <text evidence="1">The sequence shown here is derived from an EMBL/GenBank/DDBJ whole genome shotgun (WGS) entry which is preliminary data.</text>
</comment>
<proteinExistence type="predicted"/>
<reference evidence="1 2" key="1">
    <citation type="submission" date="2015-11" db="EMBL/GenBank/DDBJ databases">
        <title>Evidence for parallel genomic evolution in an endosymbiosis of termite gut flagellates.</title>
        <authorList>
            <person name="Zheng H."/>
        </authorList>
    </citation>
    <scope>NUCLEOTIDE SEQUENCE [LARGE SCALE GENOMIC DNA]</scope>
    <source>
        <strain evidence="1 2">CET450</strain>
    </source>
</reference>
<evidence type="ECO:0000313" key="1">
    <source>
        <dbReference type="EMBL" id="OEG69086.1"/>
    </source>
</evidence>
<evidence type="ECO:0000313" key="2">
    <source>
        <dbReference type="Proteomes" id="UP000095237"/>
    </source>
</evidence>
<keyword evidence="2" id="KW-1185">Reference proteome</keyword>
<dbReference type="AlphaFoldDB" id="A0A1E5IF07"/>
<accession>A0A1E5IF07</accession>
<dbReference type="Proteomes" id="UP000095237">
    <property type="component" value="Unassembled WGS sequence"/>
</dbReference>
<dbReference type="EMBL" id="LNVX01000858">
    <property type="protein sequence ID" value="OEG69086.1"/>
    <property type="molecule type" value="Genomic_DNA"/>
</dbReference>
<organism evidence="1 2">
    <name type="scientific">Endomicrobium trichonymphae</name>
    <dbReference type="NCBI Taxonomy" id="1408204"/>
    <lineage>
        <taxon>Bacteria</taxon>
        <taxon>Pseudomonadati</taxon>
        <taxon>Elusimicrobiota</taxon>
        <taxon>Endomicrobiia</taxon>
        <taxon>Endomicrobiales</taxon>
        <taxon>Endomicrobiaceae</taxon>
        <taxon>Candidatus Endomicrobiellum</taxon>
    </lineage>
</organism>
<sequence>MCYIAIENRSARLKLDMENIELNKIVLKSSLFDYRNNRFAGNPVLLKDPADNMEDIIFHIPSAKREKKLKQLFDV</sequence>
<protein>
    <submittedName>
        <fullName evidence="1">Uncharacterized protein</fullName>
    </submittedName>
</protein>
<name>A0A1E5IF07_ENDTX</name>